<dbReference type="EMBL" id="JBHMFI010000001">
    <property type="protein sequence ID" value="MFB9073965.1"/>
    <property type="molecule type" value="Genomic_DNA"/>
</dbReference>
<accession>A0ABV5G4W0</accession>
<evidence type="ECO:0000313" key="2">
    <source>
        <dbReference type="Proteomes" id="UP001589575"/>
    </source>
</evidence>
<comment type="caution">
    <text evidence="1">The sequence shown here is derived from an EMBL/GenBank/DDBJ whole genome shotgun (WGS) entry which is preliminary data.</text>
</comment>
<proteinExistence type="predicted"/>
<organism evidence="1 2">
    <name type="scientific">Citricoccus parietis</name>
    <dbReference type="NCBI Taxonomy" id="592307"/>
    <lineage>
        <taxon>Bacteria</taxon>
        <taxon>Bacillati</taxon>
        <taxon>Actinomycetota</taxon>
        <taxon>Actinomycetes</taxon>
        <taxon>Micrococcales</taxon>
        <taxon>Micrococcaceae</taxon>
        <taxon>Citricoccus</taxon>
    </lineage>
</organism>
<name>A0ABV5G4W0_9MICC</name>
<keyword evidence="2" id="KW-1185">Reference proteome</keyword>
<evidence type="ECO:0000313" key="1">
    <source>
        <dbReference type="EMBL" id="MFB9073965.1"/>
    </source>
</evidence>
<gene>
    <name evidence="1" type="ORF">ACFFX0_23335</name>
</gene>
<reference evidence="1 2" key="1">
    <citation type="submission" date="2024-09" db="EMBL/GenBank/DDBJ databases">
        <authorList>
            <person name="Sun Q."/>
            <person name="Mori K."/>
        </authorList>
    </citation>
    <scope>NUCLEOTIDE SEQUENCE [LARGE SCALE GENOMIC DNA]</scope>
    <source>
        <strain evidence="1 2">CCM 7609</strain>
    </source>
</reference>
<dbReference type="Proteomes" id="UP001589575">
    <property type="component" value="Unassembled WGS sequence"/>
</dbReference>
<sequence length="59" mass="6286">MRGDAQPGFLLLLGADAYVAQGALACVHHASTACRTARMSSRWYICLLPSSSSMAMRSP</sequence>
<dbReference type="PROSITE" id="PS51257">
    <property type="entry name" value="PROKAR_LIPOPROTEIN"/>
    <property type="match status" value="1"/>
</dbReference>
<protein>
    <submittedName>
        <fullName evidence="1">Uncharacterized protein</fullName>
    </submittedName>
</protein>